<evidence type="ECO:0000313" key="1">
    <source>
        <dbReference type="EMBL" id="KAF7261489.1"/>
    </source>
</evidence>
<reference evidence="1" key="1">
    <citation type="submission" date="2019-07" db="EMBL/GenBank/DDBJ databases">
        <title>Annotation for the trematode Paragonimus miyazaki's.</title>
        <authorList>
            <person name="Choi Y.-J."/>
        </authorList>
    </citation>
    <scope>NUCLEOTIDE SEQUENCE</scope>
    <source>
        <strain evidence="1">Japan</strain>
    </source>
</reference>
<evidence type="ECO:0000313" key="2">
    <source>
        <dbReference type="Proteomes" id="UP000822476"/>
    </source>
</evidence>
<proteinExistence type="predicted"/>
<sequence length="143" mass="16164">MSRLQKTKYSSEVLICSNPNQSVVDEQNTESVKTSCTGRFTLSATKSHRSQVSIKVETPTVRIRWSDAVSPALSEFTPTSSHGNRRTPANHRFCSSIVALKEKIADELEHKFTVDRLCNANECWGKYLFCTYVDLHGNKLSFF</sequence>
<dbReference type="OrthoDB" id="10414800at2759"/>
<dbReference type="EMBL" id="JTDE01000359">
    <property type="protein sequence ID" value="KAF7261489.1"/>
    <property type="molecule type" value="Genomic_DNA"/>
</dbReference>
<organism evidence="1 2">
    <name type="scientific">Paragonimus skrjabini miyazakii</name>
    <dbReference type="NCBI Taxonomy" id="59628"/>
    <lineage>
        <taxon>Eukaryota</taxon>
        <taxon>Metazoa</taxon>
        <taxon>Spiralia</taxon>
        <taxon>Lophotrochozoa</taxon>
        <taxon>Platyhelminthes</taxon>
        <taxon>Trematoda</taxon>
        <taxon>Digenea</taxon>
        <taxon>Plagiorchiida</taxon>
        <taxon>Troglotremata</taxon>
        <taxon>Troglotrematidae</taxon>
        <taxon>Paragonimus</taxon>
    </lineage>
</organism>
<name>A0A8S9Z239_9TREM</name>
<dbReference type="AlphaFoldDB" id="A0A8S9Z239"/>
<gene>
    <name evidence="1" type="ORF">EG68_01153</name>
</gene>
<protein>
    <submittedName>
        <fullName evidence="1">Uncharacterized protein</fullName>
    </submittedName>
</protein>
<dbReference type="Proteomes" id="UP000822476">
    <property type="component" value="Unassembled WGS sequence"/>
</dbReference>
<comment type="caution">
    <text evidence="1">The sequence shown here is derived from an EMBL/GenBank/DDBJ whole genome shotgun (WGS) entry which is preliminary data.</text>
</comment>
<accession>A0A8S9Z239</accession>
<keyword evidence="2" id="KW-1185">Reference proteome</keyword>